<proteinExistence type="predicted"/>
<gene>
    <name evidence="1" type="ORF">NEZAVI_LOCUS13772</name>
</gene>
<reference evidence="1" key="1">
    <citation type="submission" date="2022-01" db="EMBL/GenBank/DDBJ databases">
        <authorList>
            <person name="King R."/>
        </authorList>
    </citation>
    <scope>NUCLEOTIDE SEQUENCE</scope>
</reference>
<dbReference type="AlphaFoldDB" id="A0A9P0MV55"/>
<accession>A0A9P0MV55</accession>
<dbReference type="EMBL" id="OV725082">
    <property type="protein sequence ID" value="CAH1405595.1"/>
    <property type="molecule type" value="Genomic_DNA"/>
</dbReference>
<organism evidence="1 2">
    <name type="scientific">Nezara viridula</name>
    <name type="common">Southern green stink bug</name>
    <name type="synonym">Cimex viridulus</name>
    <dbReference type="NCBI Taxonomy" id="85310"/>
    <lineage>
        <taxon>Eukaryota</taxon>
        <taxon>Metazoa</taxon>
        <taxon>Ecdysozoa</taxon>
        <taxon>Arthropoda</taxon>
        <taxon>Hexapoda</taxon>
        <taxon>Insecta</taxon>
        <taxon>Pterygota</taxon>
        <taxon>Neoptera</taxon>
        <taxon>Paraneoptera</taxon>
        <taxon>Hemiptera</taxon>
        <taxon>Heteroptera</taxon>
        <taxon>Panheteroptera</taxon>
        <taxon>Pentatomomorpha</taxon>
        <taxon>Pentatomoidea</taxon>
        <taxon>Pentatomidae</taxon>
        <taxon>Pentatominae</taxon>
        <taxon>Nezara</taxon>
    </lineage>
</organism>
<protein>
    <submittedName>
        <fullName evidence="1">Uncharacterized protein</fullName>
    </submittedName>
</protein>
<sequence length="66" mass="7794">MTSYINRAPMMLKDNRSMYKLKLTLILQHICVELQHTVKLGVSNVYALMRLDILTKYKFTTFQNNV</sequence>
<dbReference type="Proteomes" id="UP001152798">
    <property type="component" value="Chromosome 6"/>
</dbReference>
<name>A0A9P0MV55_NEZVI</name>
<evidence type="ECO:0000313" key="2">
    <source>
        <dbReference type="Proteomes" id="UP001152798"/>
    </source>
</evidence>
<keyword evidence="2" id="KW-1185">Reference proteome</keyword>
<evidence type="ECO:0000313" key="1">
    <source>
        <dbReference type="EMBL" id="CAH1405595.1"/>
    </source>
</evidence>